<sequence length="96" mass="11497">MDEEEDVHELRARHIITGLLSNQDTLEFFKAVARHLRLGNRYFVILNAIQKYKMERRVWIVIHRFLYKNWRTIVTLVSIASVLAGIFRTLYSLKHN</sequence>
<accession>A0AAV5D4V9</accession>
<comment type="caution">
    <text evidence="2">The sequence shown here is derived from an EMBL/GenBank/DDBJ whole genome shotgun (WGS) entry which is preliminary data.</text>
</comment>
<dbReference type="Proteomes" id="UP001054889">
    <property type="component" value="Unassembled WGS sequence"/>
</dbReference>
<feature type="transmembrane region" description="Helical" evidence="1">
    <location>
        <begin position="73"/>
        <end position="91"/>
    </location>
</feature>
<dbReference type="InterPro" id="IPR004158">
    <property type="entry name" value="DUF247_pln"/>
</dbReference>
<keyword evidence="1" id="KW-1133">Transmembrane helix</keyword>
<dbReference type="Pfam" id="PF03140">
    <property type="entry name" value="DUF247"/>
    <property type="match status" value="1"/>
</dbReference>
<gene>
    <name evidence="2" type="primary">ga23681</name>
    <name evidence="2" type="ORF">PR202_ga23681</name>
</gene>
<keyword evidence="3" id="KW-1185">Reference proteome</keyword>
<evidence type="ECO:0000313" key="2">
    <source>
        <dbReference type="EMBL" id="GJN05998.1"/>
    </source>
</evidence>
<dbReference type="AlphaFoldDB" id="A0AAV5D4V9"/>
<keyword evidence="1" id="KW-0812">Transmembrane</keyword>
<dbReference type="EMBL" id="BQKI01000012">
    <property type="protein sequence ID" value="GJN05998.1"/>
    <property type="molecule type" value="Genomic_DNA"/>
</dbReference>
<name>A0AAV5D4V9_ELECO</name>
<reference evidence="2" key="2">
    <citation type="submission" date="2021-12" db="EMBL/GenBank/DDBJ databases">
        <title>Resequencing data analysis of finger millet.</title>
        <authorList>
            <person name="Hatakeyama M."/>
            <person name="Aluri S."/>
            <person name="Balachadran M.T."/>
            <person name="Sivarajan S.R."/>
            <person name="Poveda L."/>
            <person name="Shimizu-Inatsugi R."/>
            <person name="Schlapbach R."/>
            <person name="Sreeman S.M."/>
            <person name="Shimizu K.K."/>
        </authorList>
    </citation>
    <scope>NUCLEOTIDE SEQUENCE</scope>
</reference>
<protein>
    <submittedName>
        <fullName evidence="2">Uncharacterized protein</fullName>
    </submittedName>
</protein>
<reference evidence="2" key="1">
    <citation type="journal article" date="2018" name="DNA Res.">
        <title>Multiple hybrid de novo genome assembly of finger millet, an orphan allotetraploid crop.</title>
        <authorList>
            <person name="Hatakeyama M."/>
            <person name="Aluri S."/>
            <person name="Balachadran M.T."/>
            <person name="Sivarajan S.R."/>
            <person name="Patrignani A."/>
            <person name="Gruter S."/>
            <person name="Poveda L."/>
            <person name="Shimizu-Inatsugi R."/>
            <person name="Baeten J."/>
            <person name="Francoijs K.J."/>
            <person name="Nataraja K.N."/>
            <person name="Reddy Y.A.N."/>
            <person name="Phadnis S."/>
            <person name="Ravikumar R.L."/>
            <person name="Schlapbach R."/>
            <person name="Sreeman S.M."/>
            <person name="Shimizu K.K."/>
        </authorList>
    </citation>
    <scope>NUCLEOTIDE SEQUENCE</scope>
</reference>
<evidence type="ECO:0000256" key="1">
    <source>
        <dbReference type="SAM" id="Phobius"/>
    </source>
</evidence>
<proteinExistence type="predicted"/>
<organism evidence="2 3">
    <name type="scientific">Eleusine coracana subsp. coracana</name>
    <dbReference type="NCBI Taxonomy" id="191504"/>
    <lineage>
        <taxon>Eukaryota</taxon>
        <taxon>Viridiplantae</taxon>
        <taxon>Streptophyta</taxon>
        <taxon>Embryophyta</taxon>
        <taxon>Tracheophyta</taxon>
        <taxon>Spermatophyta</taxon>
        <taxon>Magnoliopsida</taxon>
        <taxon>Liliopsida</taxon>
        <taxon>Poales</taxon>
        <taxon>Poaceae</taxon>
        <taxon>PACMAD clade</taxon>
        <taxon>Chloridoideae</taxon>
        <taxon>Cynodonteae</taxon>
        <taxon>Eleusininae</taxon>
        <taxon>Eleusine</taxon>
    </lineage>
</organism>
<keyword evidence="1" id="KW-0472">Membrane</keyword>
<evidence type="ECO:0000313" key="3">
    <source>
        <dbReference type="Proteomes" id="UP001054889"/>
    </source>
</evidence>